<dbReference type="EMBL" id="KL374441">
    <property type="protein sequence ID" value="KFP82768.1"/>
    <property type="molecule type" value="Genomic_DNA"/>
</dbReference>
<feature type="non-terminal residue" evidence="2">
    <location>
        <position position="82"/>
    </location>
</feature>
<dbReference type="AlphaFoldDB" id="A0A091MZ54"/>
<evidence type="ECO:0000313" key="3">
    <source>
        <dbReference type="Proteomes" id="UP000054244"/>
    </source>
</evidence>
<feature type="compositionally biased region" description="Basic and acidic residues" evidence="1">
    <location>
        <begin position="18"/>
        <end position="33"/>
    </location>
</feature>
<name>A0A091MZ54_APAVI</name>
<evidence type="ECO:0000256" key="1">
    <source>
        <dbReference type="SAM" id="MobiDB-lite"/>
    </source>
</evidence>
<sequence>TPGSAGQVQSSKLSASSQHRDYQQQHLNFDPRRSNRPGGNTQRLQVPSTWKEKMADRLFPHLYKKPLPITFVQLQKQRLLQK</sequence>
<feature type="compositionally biased region" description="Polar residues" evidence="1">
    <location>
        <begin position="37"/>
        <end position="47"/>
    </location>
</feature>
<organism evidence="2 3">
    <name type="scientific">Apaloderma vittatum</name>
    <name type="common">Bar-tailed trogon</name>
    <dbReference type="NCBI Taxonomy" id="57397"/>
    <lineage>
        <taxon>Eukaryota</taxon>
        <taxon>Metazoa</taxon>
        <taxon>Chordata</taxon>
        <taxon>Craniata</taxon>
        <taxon>Vertebrata</taxon>
        <taxon>Euteleostomi</taxon>
        <taxon>Archelosauria</taxon>
        <taxon>Archosauria</taxon>
        <taxon>Dinosauria</taxon>
        <taxon>Saurischia</taxon>
        <taxon>Theropoda</taxon>
        <taxon>Coelurosauria</taxon>
        <taxon>Aves</taxon>
        <taxon>Neognathae</taxon>
        <taxon>Neoaves</taxon>
        <taxon>Telluraves</taxon>
        <taxon>Coraciimorphae</taxon>
        <taxon>Trogoniformes</taxon>
        <taxon>Trogonidae</taxon>
        <taxon>Apaloderma</taxon>
    </lineage>
</organism>
<accession>A0A091MZ54</accession>
<keyword evidence="3" id="KW-1185">Reference proteome</keyword>
<evidence type="ECO:0000313" key="2">
    <source>
        <dbReference type="EMBL" id="KFP82768.1"/>
    </source>
</evidence>
<gene>
    <name evidence="2" type="ORF">N311_11269</name>
</gene>
<feature type="compositionally biased region" description="Polar residues" evidence="1">
    <location>
        <begin position="1"/>
        <end position="17"/>
    </location>
</feature>
<reference evidence="2 3" key="1">
    <citation type="submission" date="2014-04" db="EMBL/GenBank/DDBJ databases">
        <title>Genome evolution of avian class.</title>
        <authorList>
            <person name="Zhang G."/>
            <person name="Li C."/>
        </authorList>
    </citation>
    <scope>NUCLEOTIDE SEQUENCE [LARGE SCALE GENOMIC DNA]</scope>
    <source>
        <strain evidence="2">BGI_N311</strain>
    </source>
</reference>
<protein>
    <submittedName>
        <fullName evidence="2">Uncharacterized protein</fullName>
    </submittedName>
</protein>
<dbReference type="Proteomes" id="UP000054244">
    <property type="component" value="Unassembled WGS sequence"/>
</dbReference>
<feature type="non-terminal residue" evidence="2">
    <location>
        <position position="1"/>
    </location>
</feature>
<proteinExistence type="predicted"/>
<feature type="region of interest" description="Disordered" evidence="1">
    <location>
        <begin position="1"/>
        <end position="47"/>
    </location>
</feature>